<evidence type="ECO:0000313" key="1">
    <source>
        <dbReference type="EMBL" id="REG97935.1"/>
    </source>
</evidence>
<evidence type="ECO:0000313" key="2">
    <source>
        <dbReference type="Proteomes" id="UP000257136"/>
    </source>
</evidence>
<dbReference type="Proteomes" id="UP000257136">
    <property type="component" value="Unassembled WGS sequence"/>
</dbReference>
<dbReference type="EMBL" id="QUNI01000008">
    <property type="protein sequence ID" value="REG97935.1"/>
    <property type="molecule type" value="Genomic_DNA"/>
</dbReference>
<organism evidence="1 2">
    <name type="scientific">Flavobacterium aquicola</name>
    <dbReference type="NCBI Taxonomy" id="1682742"/>
    <lineage>
        <taxon>Bacteria</taxon>
        <taxon>Pseudomonadati</taxon>
        <taxon>Bacteroidota</taxon>
        <taxon>Flavobacteriia</taxon>
        <taxon>Flavobacteriales</taxon>
        <taxon>Flavobacteriaceae</taxon>
        <taxon>Flavobacterium</taxon>
    </lineage>
</organism>
<dbReference type="RefSeq" id="WP_115813887.1">
    <property type="nucleotide sequence ID" value="NZ_QUNI01000008.1"/>
</dbReference>
<dbReference type="OrthoDB" id="1348619at2"/>
<dbReference type="AlphaFoldDB" id="A0A3E0EIF5"/>
<comment type="caution">
    <text evidence="1">The sequence shown here is derived from an EMBL/GenBank/DDBJ whole genome shotgun (WGS) entry which is preliminary data.</text>
</comment>
<name>A0A3E0EIF5_9FLAO</name>
<proteinExistence type="predicted"/>
<keyword evidence="2" id="KW-1185">Reference proteome</keyword>
<gene>
    <name evidence="1" type="ORF">C8P67_10899</name>
</gene>
<protein>
    <submittedName>
        <fullName evidence="1">Uncharacterized protein</fullName>
    </submittedName>
</protein>
<sequence>MKLYICLLLFLIPHLNYGFKKDIWPYSFIISKADLIVDGKISKISKGNYEFTVNEFVKGKSNSKINVAIWEEWLCDPRIKELKVGQRLILFLEKKSVNNFSTINASTGELYVDNNAFIDIFAPKELSNPTVFKNGISMFLKTYTFYGNLSDRFLRNSYFQVNKSIFEIYKMKEENKFFKFLVDNELRYYEVK</sequence>
<reference evidence="1 2" key="1">
    <citation type="submission" date="2018-08" db="EMBL/GenBank/DDBJ databases">
        <title>Genomic Encyclopedia of Archaeal and Bacterial Type Strains, Phase II (KMG-II): from individual species to whole genera.</title>
        <authorList>
            <person name="Goeker M."/>
        </authorList>
    </citation>
    <scope>NUCLEOTIDE SEQUENCE [LARGE SCALE GENOMIC DNA]</scope>
    <source>
        <strain evidence="1 2">DSM 100880</strain>
    </source>
</reference>
<accession>A0A3E0EIF5</accession>